<dbReference type="InterPro" id="IPR004360">
    <property type="entry name" value="Glyas_Fos-R_dOase_dom"/>
</dbReference>
<proteinExistence type="predicted"/>
<comment type="caution">
    <text evidence="3">The sequence shown here is derived from an EMBL/GenBank/DDBJ whole genome shotgun (WGS) entry which is preliminary data.</text>
</comment>
<dbReference type="PANTHER" id="PTHR10374">
    <property type="entry name" value="LACTOYLGLUTATHIONE LYASE GLYOXALASE I"/>
    <property type="match status" value="1"/>
</dbReference>
<protein>
    <recommendedName>
        <fullName evidence="2">VOC domain-containing protein</fullName>
    </recommendedName>
</protein>
<organism evidence="3 4">
    <name type="scientific">Cladophialophora chaetospira</name>
    <dbReference type="NCBI Taxonomy" id="386627"/>
    <lineage>
        <taxon>Eukaryota</taxon>
        <taxon>Fungi</taxon>
        <taxon>Dikarya</taxon>
        <taxon>Ascomycota</taxon>
        <taxon>Pezizomycotina</taxon>
        <taxon>Eurotiomycetes</taxon>
        <taxon>Chaetothyriomycetidae</taxon>
        <taxon>Chaetothyriales</taxon>
        <taxon>Herpotrichiellaceae</taxon>
        <taxon>Cladophialophora</taxon>
    </lineage>
</organism>
<keyword evidence="1" id="KW-0732">Signal</keyword>
<accession>A0AA39CMS3</accession>
<evidence type="ECO:0000256" key="1">
    <source>
        <dbReference type="SAM" id="SignalP"/>
    </source>
</evidence>
<dbReference type="SUPFAM" id="SSF54593">
    <property type="entry name" value="Glyoxalase/Bleomycin resistance protein/Dihydroxybiphenyl dioxygenase"/>
    <property type="match status" value="1"/>
</dbReference>
<dbReference type="Proteomes" id="UP001172673">
    <property type="component" value="Unassembled WGS sequence"/>
</dbReference>
<sequence length="244" mass="26411">MLINTLLPLALLLASQPWTQPQACALEPRQASTAEPGNITYPWAQPGDDNPSSPATMGYFINHLCINVRNATKSIDWYNRAFGLRLIFTAHISEHFSISYLGHAHGGRNGTGYQTSLELNREKNNAAGLIELLHLDFPEWDLPSGSKVPNTFSHIGMVVPNVTDTQIRLEAMGANIIKGAGEPFTGEGPFAAASGFTSLRDQISPEEKETILATLGPLNKPLLIVADPDGTIIEVQNQEGSQVV</sequence>
<keyword evidence="4" id="KW-1185">Reference proteome</keyword>
<gene>
    <name evidence="3" type="ORF">H2200_003508</name>
</gene>
<dbReference type="InterPro" id="IPR037523">
    <property type="entry name" value="VOC_core"/>
</dbReference>
<feature type="domain" description="VOC" evidence="2">
    <location>
        <begin position="60"/>
        <end position="238"/>
    </location>
</feature>
<evidence type="ECO:0000313" key="3">
    <source>
        <dbReference type="EMBL" id="KAJ9613566.1"/>
    </source>
</evidence>
<reference evidence="3" key="1">
    <citation type="submission" date="2022-10" db="EMBL/GenBank/DDBJ databases">
        <title>Culturing micro-colonial fungi from biological soil crusts in the Mojave desert and describing Neophaeococcomyces mojavensis, and introducing the new genera and species Taxawa tesnikishii.</title>
        <authorList>
            <person name="Kurbessoian T."/>
            <person name="Stajich J.E."/>
        </authorList>
    </citation>
    <scope>NUCLEOTIDE SEQUENCE</scope>
    <source>
        <strain evidence="3">TK_41</strain>
    </source>
</reference>
<dbReference type="EMBL" id="JAPDRK010000004">
    <property type="protein sequence ID" value="KAJ9613566.1"/>
    <property type="molecule type" value="Genomic_DNA"/>
</dbReference>
<dbReference type="InterPro" id="IPR029068">
    <property type="entry name" value="Glyas_Bleomycin-R_OHBP_Dase"/>
</dbReference>
<feature type="chain" id="PRO_5041305905" description="VOC domain-containing protein" evidence="1">
    <location>
        <begin position="26"/>
        <end position="244"/>
    </location>
</feature>
<dbReference type="PROSITE" id="PS51819">
    <property type="entry name" value="VOC"/>
    <property type="match status" value="1"/>
</dbReference>
<feature type="signal peptide" evidence="1">
    <location>
        <begin position="1"/>
        <end position="25"/>
    </location>
</feature>
<dbReference type="PANTHER" id="PTHR10374:SF19">
    <property type="entry name" value="LYASE (GLO1), PUTATIVE (AFU_ORTHOLOGUE AFUA_2G13550)-RELATED"/>
    <property type="match status" value="1"/>
</dbReference>
<evidence type="ECO:0000259" key="2">
    <source>
        <dbReference type="PROSITE" id="PS51819"/>
    </source>
</evidence>
<dbReference type="AlphaFoldDB" id="A0AA39CMS3"/>
<evidence type="ECO:0000313" key="4">
    <source>
        <dbReference type="Proteomes" id="UP001172673"/>
    </source>
</evidence>
<name>A0AA39CMS3_9EURO</name>
<dbReference type="Pfam" id="PF00903">
    <property type="entry name" value="Glyoxalase"/>
    <property type="match status" value="1"/>
</dbReference>
<dbReference type="Gene3D" id="3.10.180.10">
    <property type="entry name" value="2,3-Dihydroxybiphenyl 1,2-Dioxygenase, domain 1"/>
    <property type="match status" value="1"/>
</dbReference>